<comment type="caution">
    <text evidence="2">The sequence shown here is derived from an EMBL/GenBank/DDBJ whole genome shotgun (WGS) entry which is preliminary data.</text>
</comment>
<proteinExistence type="predicted"/>
<feature type="domain" description="Helix-turn-helix" evidence="1">
    <location>
        <begin position="3"/>
        <end position="50"/>
    </location>
</feature>
<organism evidence="2 3">
    <name type="scientific">Herbidospora galbida</name>
    <dbReference type="NCBI Taxonomy" id="2575442"/>
    <lineage>
        <taxon>Bacteria</taxon>
        <taxon>Bacillati</taxon>
        <taxon>Actinomycetota</taxon>
        <taxon>Actinomycetes</taxon>
        <taxon>Streptosporangiales</taxon>
        <taxon>Streptosporangiaceae</taxon>
        <taxon>Herbidospora</taxon>
    </lineage>
</organism>
<dbReference type="Proteomes" id="UP000308705">
    <property type="component" value="Unassembled WGS sequence"/>
</dbReference>
<dbReference type="Pfam" id="PF12728">
    <property type="entry name" value="HTH_17"/>
    <property type="match status" value="1"/>
</dbReference>
<evidence type="ECO:0000259" key="1">
    <source>
        <dbReference type="Pfam" id="PF12728"/>
    </source>
</evidence>
<dbReference type="AlphaFoldDB" id="A0A4U3M841"/>
<accession>A0A4U3M841</accession>
<evidence type="ECO:0000313" key="2">
    <source>
        <dbReference type="EMBL" id="TKK84710.1"/>
    </source>
</evidence>
<evidence type="ECO:0000313" key="3">
    <source>
        <dbReference type="Proteomes" id="UP000308705"/>
    </source>
</evidence>
<dbReference type="OrthoDB" id="194758at2"/>
<dbReference type="EMBL" id="SZQA01000033">
    <property type="protein sequence ID" value="TKK84710.1"/>
    <property type="molecule type" value="Genomic_DNA"/>
</dbReference>
<reference evidence="2 3" key="1">
    <citation type="submission" date="2019-04" db="EMBL/GenBank/DDBJ databases">
        <title>Herbidospora sp. NEAU-GS14.nov., a novel actinomycete isolated from soil.</title>
        <authorList>
            <person name="Han L."/>
        </authorList>
    </citation>
    <scope>NUCLEOTIDE SEQUENCE [LARGE SCALE GENOMIC DNA]</scope>
    <source>
        <strain evidence="2 3">NEAU-GS14</strain>
    </source>
</reference>
<name>A0A4U3M841_9ACTN</name>
<gene>
    <name evidence="2" type="ORF">FDA94_28500</name>
</gene>
<keyword evidence="3" id="KW-1185">Reference proteome</keyword>
<sequence>MWTLEDVATYLNVKHRWLQNNWKTVGIPMTKVGNQLRCFPTDLAEWLEQQAA</sequence>
<dbReference type="InterPro" id="IPR041657">
    <property type="entry name" value="HTH_17"/>
</dbReference>
<protein>
    <submittedName>
        <fullName evidence="2">Helix-turn-helix domain-containing protein</fullName>
    </submittedName>
</protein>